<dbReference type="Pfam" id="PF04172">
    <property type="entry name" value="LrgB"/>
    <property type="match status" value="1"/>
</dbReference>
<keyword evidence="3 5" id="KW-1133">Transmembrane helix</keyword>
<reference evidence="6 7" key="1">
    <citation type="journal article" date="2022" name="Genome Biol. Evol.">
        <title>Host diet, physiology and behaviors set the stage for Lachnospiraceae cladogenesis.</title>
        <authorList>
            <person name="Vera-Ponce De Leon A."/>
            <person name="Schneider M."/>
            <person name="Jahnes B.C."/>
            <person name="Sadowski V."/>
            <person name="Camuy-Velez L.A."/>
            <person name="Duan J."/>
            <person name="Sabree Z.L."/>
        </authorList>
    </citation>
    <scope>NUCLEOTIDE SEQUENCE [LARGE SCALE GENOMIC DNA]</scope>
    <source>
        <strain evidence="6 7">PAL113</strain>
    </source>
</reference>
<proteinExistence type="predicted"/>
<comment type="subcellular location">
    <subcellularLocation>
        <location evidence="1">Membrane</location>
        <topology evidence="1">Multi-pass membrane protein</topology>
    </subcellularLocation>
</comment>
<feature type="transmembrane region" description="Helical" evidence="5">
    <location>
        <begin position="209"/>
        <end position="228"/>
    </location>
</feature>
<keyword evidence="2 5" id="KW-0812">Transmembrane</keyword>
<evidence type="ECO:0000256" key="2">
    <source>
        <dbReference type="ARBA" id="ARBA00022692"/>
    </source>
</evidence>
<dbReference type="PANTHER" id="PTHR30249:SF0">
    <property type="entry name" value="PLASTIDAL GLYCOLATE_GLYCERATE TRANSLOCATOR 1, CHLOROPLASTIC"/>
    <property type="match status" value="1"/>
</dbReference>
<evidence type="ECO:0000256" key="1">
    <source>
        <dbReference type="ARBA" id="ARBA00004141"/>
    </source>
</evidence>
<evidence type="ECO:0000256" key="5">
    <source>
        <dbReference type="SAM" id="Phobius"/>
    </source>
</evidence>
<feature type="transmembrane region" description="Helical" evidence="5">
    <location>
        <begin position="153"/>
        <end position="173"/>
    </location>
</feature>
<sequence>MEEVFKNPLFGILITTMGFLLGVWLQKKFKNFQLNPLLNPVLIGTLFCYCILNIFGISYEDYSQGGNFLASFVLPATAVLGLSIYRQRKILKEQFIPVFLGCLVGSLVSISSAFLLGKVFNLNDKVIYSILPKSVTTAIGVDLSAQLGGNRSITILAIMVCGMMGAIFHPFIIKFLKLKDKVAIGAAFGTSSHAVGTTKALEMGEVEGAISGVSIGVAGICTVIIALFL</sequence>
<dbReference type="InterPro" id="IPR007300">
    <property type="entry name" value="CidB/LrgB"/>
</dbReference>
<dbReference type="PANTHER" id="PTHR30249">
    <property type="entry name" value="PUTATIVE SEROTONIN TRANSPORTER"/>
    <property type="match status" value="1"/>
</dbReference>
<keyword evidence="4 5" id="KW-0472">Membrane</keyword>
<feature type="transmembrane region" description="Helical" evidence="5">
    <location>
        <begin position="97"/>
        <end position="116"/>
    </location>
</feature>
<keyword evidence="7" id="KW-1185">Reference proteome</keyword>
<dbReference type="EMBL" id="JAMZFW010000004">
    <property type="protein sequence ID" value="MCP1101545.1"/>
    <property type="molecule type" value="Genomic_DNA"/>
</dbReference>
<evidence type="ECO:0000313" key="7">
    <source>
        <dbReference type="Proteomes" id="UP001523566"/>
    </source>
</evidence>
<dbReference type="RefSeq" id="WP_262065332.1">
    <property type="nucleotide sequence ID" value="NZ_JAMXOD010000004.1"/>
</dbReference>
<feature type="transmembrane region" description="Helical" evidence="5">
    <location>
        <begin position="6"/>
        <end position="25"/>
    </location>
</feature>
<dbReference type="Proteomes" id="UP001523566">
    <property type="component" value="Unassembled WGS sequence"/>
</dbReference>
<evidence type="ECO:0000256" key="3">
    <source>
        <dbReference type="ARBA" id="ARBA00022989"/>
    </source>
</evidence>
<evidence type="ECO:0000256" key="4">
    <source>
        <dbReference type="ARBA" id="ARBA00023136"/>
    </source>
</evidence>
<accession>A0ABT1E6T4</accession>
<evidence type="ECO:0000313" key="6">
    <source>
        <dbReference type="EMBL" id="MCP1101545.1"/>
    </source>
</evidence>
<name>A0ABT1E6T4_9FIRM</name>
<feature type="transmembrane region" description="Helical" evidence="5">
    <location>
        <begin position="37"/>
        <end position="59"/>
    </location>
</feature>
<feature type="transmembrane region" description="Helical" evidence="5">
    <location>
        <begin position="65"/>
        <end position="85"/>
    </location>
</feature>
<gene>
    <name evidence="6" type="ORF">NK125_03840</name>
</gene>
<comment type="caution">
    <text evidence="6">The sequence shown here is derived from an EMBL/GenBank/DDBJ whole genome shotgun (WGS) entry which is preliminary data.</text>
</comment>
<organism evidence="6 7">
    <name type="scientific">Aequitasia blattaphilus</name>
    <dbReference type="NCBI Taxonomy" id="2949332"/>
    <lineage>
        <taxon>Bacteria</taxon>
        <taxon>Bacillati</taxon>
        <taxon>Bacillota</taxon>
        <taxon>Clostridia</taxon>
        <taxon>Lachnospirales</taxon>
        <taxon>Lachnospiraceae</taxon>
        <taxon>Aequitasia</taxon>
    </lineage>
</organism>
<protein>
    <submittedName>
        <fullName evidence="6">LrgB family protein</fullName>
    </submittedName>
</protein>